<organism evidence="2">
    <name type="scientific">Sesamum calycinum</name>
    <dbReference type="NCBI Taxonomy" id="2727403"/>
    <lineage>
        <taxon>Eukaryota</taxon>
        <taxon>Viridiplantae</taxon>
        <taxon>Streptophyta</taxon>
        <taxon>Embryophyta</taxon>
        <taxon>Tracheophyta</taxon>
        <taxon>Spermatophyta</taxon>
        <taxon>Magnoliopsida</taxon>
        <taxon>eudicotyledons</taxon>
        <taxon>Gunneridae</taxon>
        <taxon>Pentapetalae</taxon>
        <taxon>asterids</taxon>
        <taxon>lamiids</taxon>
        <taxon>Lamiales</taxon>
        <taxon>Pedaliaceae</taxon>
        <taxon>Sesamum</taxon>
    </lineage>
</organism>
<sequence length="221" mass="25419">MEITLMDPKPTRKWFHEIPFESDISENPLTMILETNKSNAIAECFAKHSSPEERLIFEKWHEDNRKICHRKSIFGTKLIEGSSVQSHGLKMLSLVKKLEDLKDGLHNYTYIDMILLSLPPCYDLFVVNYNMNGLQKSVHELIKILVQYEITTHRLGPSELIDETSTSKKMAKEPDARRGRRKMERLLHPLYHALSASVAPMRMGKGKGKARGSKRSKTNDV</sequence>
<comment type="caution">
    <text evidence="2">The sequence shown here is derived from an EMBL/GenBank/DDBJ whole genome shotgun (WGS) entry which is preliminary data.</text>
</comment>
<feature type="compositionally biased region" description="Basic residues" evidence="1">
    <location>
        <begin position="204"/>
        <end position="221"/>
    </location>
</feature>
<name>A0AAW2JLR6_9LAMI</name>
<accession>A0AAW2JLR6</accession>
<reference evidence="2" key="2">
    <citation type="journal article" date="2024" name="Plant">
        <title>Genomic evolution and insights into agronomic trait innovations of Sesamum species.</title>
        <authorList>
            <person name="Miao H."/>
            <person name="Wang L."/>
            <person name="Qu L."/>
            <person name="Liu H."/>
            <person name="Sun Y."/>
            <person name="Le M."/>
            <person name="Wang Q."/>
            <person name="Wei S."/>
            <person name="Zheng Y."/>
            <person name="Lin W."/>
            <person name="Duan Y."/>
            <person name="Cao H."/>
            <person name="Xiong S."/>
            <person name="Wang X."/>
            <person name="Wei L."/>
            <person name="Li C."/>
            <person name="Ma Q."/>
            <person name="Ju M."/>
            <person name="Zhao R."/>
            <person name="Li G."/>
            <person name="Mu C."/>
            <person name="Tian Q."/>
            <person name="Mei H."/>
            <person name="Zhang T."/>
            <person name="Gao T."/>
            <person name="Zhang H."/>
        </authorList>
    </citation>
    <scope>NUCLEOTIDE SEQUENCE</scope>
    <source>
        <strain evidence="2">KEN8</strain>
    </source>
</reference>
<feature type="region of interest" description="Disordered" evidence="1">
    <location>
        <begin position="201"/>
        <end position="221"/>
    </location>
</feature>
<dbReference type="Pfam" id="PF14223">
    <property type="entry name" value="Retrotran_gag_2"/>
    <property type="match status" value="1"/>
</dbReference>
<dbReference type="AlphaFoldDB" id="A0AAW2JLR6"/>
<proteinExistence type="predicted"/>
<protein>
    <submittedName>
        <fullName evidence="2">Uncharacterized protein</fullName>
    </submittedName>
</protein>
<evidence type="ECO:0000313" key="2">
    <source>
        <dbReference type="EMBL" id="KAL0295591.1"/>
    </source>
</evidence>
<reference evidence="2" key="1">
    <citation type="submission" date="2020-06" db="EMBL/GenBank/DDBJ databases">
        <authorList>
            <person name="Li T."/>
            <person name="Hu X."/>
            <person name="Zhang T."/>
            <person name="Song X."/>
            <person name="Zhang H."/>
            <person name="Dai N."/>
            <person name="Sheng W."/>
            <person name="Hou X."/>
            <person name="Wei L."/>
        </authorList>
    </citation>
    <scope>NUCLEOTIDE SEQUENCE</scope>
    <source>
        <strain evidence="2">KEN8</strain>
        <tissue evidence="2">Leaf</tissue>
    </source>
</reference>
<dbReference type="EMBL" id="JACGWM010000993">
    <property type="protein sequence ID" value="KAL0295591.1"/>
    <property type="molecule type" value="Genomic_DNA"/>
</dbReference>
<gene>
    <name evidence="2" type="ORF">Scaly_3098200</name>
</gene>
<evidence type="ECO:0000256" key="1">
    <source>
        <dbReference type="SAM" id="MobiDB-lite"/>
    </source>
</evidence>